<dbReference type="InterPro" id="IPR016024">
    <property type="entry name" value="ARM-type_fold"/>
</dbReference>
<dbReference type="EMBL" id="HBFS01023089">
    <property type="protein sequence ID" value="CAD8922210.1"/>
    <property type="molecule type" value="Transcribed_RNA"/>
</dbReference>
<dbReference type="SMART" id="SM00913">
    <property type="entry name" value="IBN_N"/>
    <property type="match status" value="1"/>
</dbReference>
<dbReference type="InterPro" id="IPR001494">
    <property type="entry name" value="Importin-beta_N"/>
</dbReference>
<keyword evidence="6" id="KW-0653">Protein transport</keyword>
<feature type="domain" description="Importin N-terminal" evidence="7">
    <location>
        <begin position="26"/>
        <end position="106"/>
    </location>
</feature>
<keyword evidence="3" id="KW-0813">Transport</keyword>
<dbReference type="GO" id="GO:0006606">
    <property type="term" value="P:protein import into nucleus"/>
    <property type="evidence" value="ECO:0007669"/>
    <property type="project" value="InterPro"/>
</dbReference>
<dbReference type="InterPro" id="IPR058584">
    <property type="entry name" value="IMB1_TNPO1-like_TPR"/>
</dbReference>
<dbReference type="AlphaFoldDB" id="A0A7S1CL41"/>
<reference evidence="8" key="1">
    <citation type="submission" date="2021-01" db="EMBL/GenBank/DDBJ databases">
        <authorList>
            <person name="Corre E."/>
            <person name="Pelletier E."/>
            <person name="Niang G."/>
            <person name="Scheremetjew M."/>
            <person name="Finn R."/>
            <person name="Kale V."/>
            <person name="Holt S."/>
            <person name="Cochrane G."/>
            <person name="Meng A."/>
            <person name="Brown T."/>
            <person name="Cohen L."/>
        </authorList>
    </citation>
    <scope>NUCLEOTIDE SEQUENCE</scope>
    <source>
        <strain evidence="8">Ms1</strain>
    </source>
</reference>
<dbReference type="GO" id="GO:0031267">
    <property type="term" value="F:small GTPase binding"/>
    <property type="evidence" value="ECO:0007669"/>
    <property type="project" value="InterPro"/>
</dbReference>
<organism evidence="8">
    <name type="scientific">Bicosoecida sp. CB-2014</name>
    <dbReference type="NCBI Taxonomy" id="1486930"/>
    <lineage>
        <taxon>Eukaryota</taxon>
        <taxon>Sar</taxon>
        <taxon>Stramenopiles</taxon>
        <taxon>Bigyra</taxon>
        <taxon>Opalozoa</taxon>
        <taxon>Bicosoecida</taxon>
    </lineage>
</organism>
<proteinExistence type="inferred from homology"/>
<keyword evidence="5" id="KW-0677">Repeat</keyword>
<keyword evidence="4" id="KW-0963">Cytoplasm</keyword>
<evidence type="ECO:0000256" key="1">
    <source>
        <dbReference type="ARBA" id="ARBA00004496"/>
    </source>
</evidence>
<evidence type="ECO:0000256" key="5">
    <source>
        <dbReference type="ARBA" id="ARBA00022737"/>
    </source>
</evidence>
<evidence type="ECO:0000256" key="3">
    <source>
        <dbReference type="ARBA" id="ARBA00022448"/>
    </source>
</evidence>
<sequence length="868" mass="95619">MAIDPAHLVDVLANTQSSDVSLRGPSETFLKQQETTNPSGFFYALSQILAEPSVDLPLRQMAGIAMKNALRADDAAILQRKKDRWASIDAGTRQSVKDLLLQCLGDEQYDVAHTAGMCIAKVAAVELPEHWWPTLIEQLLTTPSAIALQCLGYVCEEIEENDEEPVLSEEDIYRILGAIIDGLGDEATNDVKYRACQALFNSLDLARKNFDDVDQRNALMSAIGASTQCEDERVRVAAYECVARVADLYYEYLEEYMPGLYETTTIAVQTDTPGVVVAAIEFWSTLSQKEQQLMEEDEEQAGNPEHTSDLRGYIGKALGTLVPMATTAMLKQDEHADASDTWNIAMAGSTLLSLVAGCVKDDIVPMVNEFVAAHLDSEDWHSREAAVFAFGSIMSGPSQESIGAAIAGSLPILLSRLTPGDEGALDPHPMVRESCAWTLGTIFQEHFDAVPAADYFDSIVNTLSNALDDEPRVANNCAFALHNLAKVMPQYGDETTNPLSGYFHTLMQRLLATSEREDWDERNLRSVCYEAINEIITHSAPDCDETILSLVEPVVQRLGQSLDHPLTTADDREEQYGLQEHLCSVLQTMTNRLDTQIHPFANAMLEQLFRVFSARKATAHQEAFMAVGALASSLEEGFADYTEYFWPHLQAGLQTIDEYAVCSTAAICVGDMARALGPGMHAYAEQVVTIMLANLDNGDLHRSVKPCLLSAFGDIAIALGPGFADYLEPVMSVLAQAACTIVPEDNEDLMEYLAELQMSVVEAFVGILQGFNDEEDQSRLPLLDPYIEDICGFLERVAWTDHCKQDVSMCKAVVGLIGDLSKIKAHIIRPYLNQSMQWILDIVGELEAFEYDEEAVKMAEWAKSVVLP</sequence>
<evidence type="ECO:0000313" key="8">
    <source>
        <dbReference type="EMBL" id="CAD8922210.1"/>
    </source>
</evidence>
<dbReference type="PROSITE" id="PS50166">
    <property type="entry name" value="IMPORTIN_B_NT"/>
    <property type="match status" value="1"/>
</dbReference>
<dbReference type="PANTHER" id="PTHR10527">
    <property type="entry name" value="IMPORTIN BETA"/>
    <property type="match status" value="1"/>
</dbReference>
<accession>A0A7S1CL41</accession>
<dbReference type="Gene3D" id="1.25.10.10">
    <property type="entry name" value="Leucine-rich Repeat Variant"/>
    <property type="match status" value="1"/>
</dbReference>
<evidence type="ECO:0000256" key="2">
    <source>
        <dbReference type="ARBA" id="ARBA00010907"/>
    </source>
</evidence>
<evidence type="ECO:0000256" key="4">
    <source>
        <dbReference type="ARBA" id="ARBA00022490"/>
    </source>
</evidence>
<comment type="subcellular location">
    <subcellularLocation>
        <location evidence="1">Cytoplasm</location>
    </subcellularLocation>
</comment>
<comment type="similarity">
    <text evidence="2">Belongs to the importin beta family. Importin beta-1 subfamily.</text>
</comment>
<protein>
    <recommendedName>
        <fullName evidence="7">Importin N-terminal domain-containing protein</fullName>
    </recommendedName>
</protein>
<dbReference type="Pfam" id="PF03810">
    <property type="entry name" value="IBN_N"/>
    <property type="match status" value="1"/>
</dbReference>
<evidence type="ECO:0000259" key="7">
    <source>
        <dbReference type="PROSITE" id="PS50166"/>
    </source>
</evidence>
<dbReference type="InterPro" id="IPR040122">
    <property type="entry name" value="Importin_beta"/>
</dbReference>
<dbReference type="Pfam" id="PF25574">
    <property type="entry name" value="TPR_IMB1"/>
    <property type="match status" value="1"/>
</dbReference>
<evidence type="ECO:0000256" key="6">
    <source>
        <dbReference type="ARBA" id="ARBA00022927"/>
    </source>
</evidence>
<gene>
    <name evidence="8" type="ORF">BSP0115_LOCUS15473</name>
</gene>
<dbReference type="Pfam" id="PF13513">
    <property type="entry name" value="HEAT_EZ"/>
    <property type="match status" value="1"/>
</dbReference>
<dbReference type="InterPro" id="IPR011989">
    <property type="entry name" value="ARM-like"/>
</dbReference>
<name>A0A7S1CL41_9STRA</name>
<dbReference type="GO" id="GO:0005737">
    <property type="term" value="C:cytoplasm"/>
    <property type="evidence" value="ECO:0007669"/>
    <property type="project" value="UniProtKB-SubCell"/>
</dbReference>
<dbReference type="SUPFAM" id="SSF48371">
    <property type="entry name" value="ARM repeat"/>
    <property type="match status" value="1"/>
</dbReference>
<dbReference type="FunFam" id="1.25.10.10:FF:000027">
    <property type="entry name" value="Importin subunit beta-1"/>
    <property type="match status" value="1"/>
</dbReference>